<name>A0AAP0MKD6_9ROSI</name>
<comment type="caution">
    <text evidence="2">The sequence shown here is derived from an EMBL/GenBank/DDBJ whole genome shotgun (WGS) entry which is preliminary data.</text>
</comment>
<protein>
    <submittedName>
        <fullName evidence="2">Uncharacterized protein</fullName>
    </submittedName>
</protein>
<dbReference type="SUPFAM" id="SSF81383">
    <property type="entry name" value="F-box domain"/>
    <property type="match status" value="1"/>
</dbReference>
<feature type="compositionally biased region" description="Low complexity" evidence="1">
    <location>
        <begin position="15"/>
        <end position="25"/>
    </location>
</feature>
<proteinExistence type="predicted"/>
<evidence type="ECO:0000313" key="3">
    <source>
        <dbReference type="Proteomes" id="UP001428341"/>
    </source>
</evidence>
<dbReference type="Proteomes" id="UP001428341">
    <property type="component" value="Unassembled WGS sequence"/>
</dbReference>
<dbReference type="SUPFAM" id="SSF117281">
    <property type="entry name" value="Kelch motif"/>
    <property type="match status" value="1"/>
</dbReference>
<dbReference type="PANTHER" id="PTHR47590:SF1">
    <property type="entry name" value="F-BOX_KELCH-REPEAT PROTEIN SKIP25"/>
    <property type="match status" value="1"/>
</dbReference>
<dbReference type="EMBL" id="JBCGBO010000003">
    <property type="protein sequence ID" value="KAK9215088.1"/>
    <property type="molecule type" value="Genomic_DNA"/>
</dbReference>
<evidence type="ECO:0000256" key="1">
    <source>
        <dbReference type="SAM" id="MobiDB-lite"/>
    </source>
</evidence>
<reference evidence="2 3" key="1">
    <citation type="submission" date="2024-05" db="EMBL/GenBank/DDBJ databases">
        <title>Haplotype-resolved chromosome-level genome assembly of Huyou (Citrus changshanensis).</title>
        <authorList>
            <person name="Miao C."/>
            <person name="Chen W."/>
            <person name="Wu Y."/>
            <person name="Wang L."/>
            <person name="Zhao S."/>
            <person name="Grierson D."/>
            <person name="Xu C."/>
            <person name="Chen K."/>
        </authorList>
    </citation>
    <scope>NUCLEOTIDE SEQUENCE [LARGE SCALE GENOMIC DNA]</scope>
    <source>
        <strain evidence="2">01-14</strain>
        <tissue evidence="2">Leaf</tissue>
    </source>
</reference>
<feature type="region of interest" description="Disordered" evidence="1">
    <location>
        <begin position="13"/>
        <end position="43"/>
    </location>
</feature>
<gene>
    <name evidence="2" type="ORF">WN944_007091</name>
</gene>
<organism evidence="2 3">
    <name type="scientific">Citrus x changshan-huyou</name>
    <dbReference type="NCBI Taxonomy" id="2935761"/>
    <lineage>
        <taxon>Eukaryota</taxon>
        <taxon>Viridiplantae</taxon>
        <taxon>Streptophyta</taxon>
        <taxon>Embryophyta</taxon>
        <taxon>Tracheophyta</taxon>
        <taxon>Spermatophyta</taxon>
        <taxon>Magnoliopsida</taxon>
        <taxon>eudicotyledons</taxon>
        <taxon>Gunneridae</taxon>
        <taxon>Pentapetalae</taxon>
        <taxon>rosids</taxon>
        <taxon>malvids</taxon>
        <taxon>Sapindales</taxon>
        <taxon>Rutaceae</taxon>
        <taxon>Aurantioideae</taxon>
        <taxon>Citrus</taxon>
    </lineage>
</organism>
<accession>A0AAP0MKD6</accession>
<keyword evidence="3" id="KW-1185">Reference proteome</keyword>
<dbReference type="InterPro" id="IPR036047">
    <property type="entry name" value="F-box-like_dom_sf"/>
</dbReference>
<dbReference type="InterPro" id="IPR015915">
    <property type="entry name" value="Kelch-typ_b-propeller"/>
</dbReference>
<dbReference type="PANTHER" id="PTHR47590">
    <property type="entry name" value="F-BOX/KELCH-REPEAT PROTEIN SKIP25"/>
    <property type="match status" value="1"/>
</dbReference>
<dbReference type="AlphaFoldDB" id="A0AAP0MKD6"/>
<dbReference type="Gene3D" id="2.120.10.80">
    <property type="entry name" value="Kelch-type beta propeller"/>
    <property type="match status" value="1"/>
</dbReference>
<sequence length="388" mass="42799">MSKYRLTISSKRQKLTQTLTTQPQAHDQDKAQDDDGDDHQPLLSGLPDHVAHLCLSHVHPSILHNVCHSWRRLIYSPSFPPFLSMYALFSPKSNSSSTPIHLFTFDPVSSTWDPLPRPPPDPPLHLILHHPSFLSRNLPVQLVSLSGKLILLAATTHNFNPALTRPLIFDPICRTWTFGPELVTPRRWCAAGCSRGAVYVASGIGSQFSSDVAKSVEKWDLMNGEKNSRWEKTGELKDGRFSREAIDAVGWKGKLCLVNVKGAKGAVYDVVANTWGDMREGMVRGWRGPVAAMDEEVLYGIDENSCTLSKYDEVMDDWKEVVKSDLLRGARHAAAGGGRVCAVCENGGRIVVVDVKAAAAPTIFVISVKYRSIHSCFDTTGSIKWADG</sequence>
<evidence type="ECO:0000313" key="2">
    <source>
        <dbReference type="EMBL" id="KAK9215088.1"/>
    </source>
</evidence>